<comment type="caution">
    <text evidence="1">The sequence shown here is derived from an EMBL/GenBank/DDBJ whole genome shotgun (WGS) entry which is preliminary data.</text>
</comment>
<protein>
    <submittedName>
        <fullName evidence="1">Uncharacterized protein</fullName>
    </submittedName>
</protein>
<evidence type="ECO:0000313" key="2">
    <source>
        <dbReference type="Proteomes" id="UP000821845"/>
    </source>
</evidence>
<proteinExistence type="predicted"/>
<accession>A0ACB7TQ63</accession>
<dbReference type="Proteomes" id="UP000821845">
    <property type="component" value="Chromosome 1"/>
</dbReference>
<name>A0ACB7TQ63_HYAAI</name>
<gene>
    <name evidence="1" type="ORF">HPB50_024816</name>
</gene>
<keyword evidence="2" id="KW-1185">Reference proteome</keyword>
<organism evidence="1 2">
    <name type="scientific">Hyalomma asiaticum</name>
    <name type="common">Tick</name>
    <dbReference type="NCBI Taxonomy" id="266040"/>
    <lineage>
        <taxon>Eukaryota</taxon>
        <taxon>Metazoa</taxon>
        <taxon>Ecdysozoa</taxon>
        <taxon>Arthropoda</taxon>
        <taxon>Chelicerata</taxon>
        <taxon>Arachnida</taxon>
        <taxon>Acari</taxon>
        <taxon>Parasitiformes</taxon>
        <taxon>Ixodida</taxon>
        <taxon>Ixodoidea</taxon>
        <taxon>Ixodidae</taxon>
        <taxon>Hyalomminae</taxon>
        <taxon>Hyalomma</taxon>
    </lineage>
</organism>
<sequence>MRSEVTRFTNDADKLLNNRSAVDLKEVSVLIERLRLVERRLKDIDTATEPHLREENAEAEFEIVLEYSDRVATCIVRLEFRKNGASLKETTSHEIPAPRTQRTKLPKRELESMGLSDLSETATSKRVIRDFSANIKEANGRYEVKLLCKNEVDLADNRAVAEKGFQQLLKDSTCCKKTTK</sequence>
<evidence type="ECO:0000313" key="1">
    <source>
        <dbReference type="EMBL" id="KAH6948477.1"/>
    </source>
</evidence>
<dbReference type="EMBL" id="CM023481">
    <property type="protein sequence ID" value="KAH6948477.1"/>
    <property type="molecule type" value="Genomic_DNA"/>
</dbReference>
<reference evidence="1" key="1">
    <citation type="submission" date="2020-05" db="EMBL/GenBank/DDBJ databases">
        <title>Large-scale comparative analyses of tick genomes elucidate their genetic diversity and vector capacities.</title>
        <authorList>
            <person name="Jia N."/>
            <person name="Wang J."/>
            <person name="Shi W."/>
            <person name="Du L."/>
            <person name="Sun Y."/>
            <person name="Zhan W."/>
            <person name="Jiang J."/>
            <person name="Wang Q."/>
            <person name="Zhang B."/>
            <person name="Ji P."/>
            <person name="Sakyi L.B."/>
            <person name="Cui X."/>
            <person name="Yuan T."/>
            <person name="Jiang B."/>
            <person name="Yang W."/>
            <person name="Lam T.T.-Y."/>
            <person name="Chang Q."/>
            <person name="Ding S."/>
            <person name="Wang X."/>
            <person name="Zhu J."/>
            <person name="Ruan X."/>
            <person name="Zhao L."/>
            <person name="Wei J."/>
            <person name="Que T."/>
            <person name="Du C."/>
            <person name="Cheng J."/>
            <person name="Dai P."/>
            <person name="Han X."/>
            <person name="Huang E."/>
            <person name="Gao Y."/>
            <person name="Liu J."/>
            <person name="Shao H."/>
            <person name="Ye R."/>
            <person name="Li L."/>
            <person name="Wei W."/>
            <person name="Wang X."/>
            <person name="Wang C."/>
            <person name="Yang T."/>
            <person name="Huo Q."/>
            <person name="Li W."/>
            <person name="Guo W."/>
            <person name="Chen H."/>
            <person name="Zhou L."/>
            <person name="Ni X."/>
            <person name="Tian J."/>
            <person name="Zhou Y."/>
            <person name="Sheng Y."/>
            <person name="Liu T."/>
            <person name="Pan Y."/>
            <person name="Xia L."/>
            <person name="Li J."/>
            <person name="Zhao F."/>
            <person name="Cao W."/>
        </authorList>
    </citation>
    <scope>NUCLEOTIDE SEQUENCE</scope>
    <source>
        <strain evidence="1">Hyas-2018</strain>
    </source>
</reference>